<dbReference type="InterPro" id="IPR008145">
    <property type="entry name" value="GK/Ca_channel_bsu"/>
</dbReference>
<keyword evidence="5" id="KW-1185">Reference proteome</keyword>
<dbReference type="Proteomes" id="UP001460270">
    <property type="component" value="Unassembled WGS sequence"/>
</dbReference>
<feature type="compositionally biased region" description="Polar residues" evidence="2">
    <location>
        <begin position="629"/>
        <end position="640"/>
    </location>
</feature>
<evidence type="ECO:0000313" key="4">
    <source>
        <dbReference type="EMBL" id="KAK7896300.1"/>
    </source>
</evidence>
<dbReference type="InterPro" id="IPR027417">
    <property type="entry name" value="P-loop_NTPase"/>
</dbReference>
<dbReference type="GO" id="GO:0005829">
    <property type="term" value="C:cytosol"/>
    <property type="evidence" value="ECO:0007669"/>
    <property type="project" value="TreeGrafter"/>
</dbReference>
<gene>
    <name evidence="4" type="ORF">WMY93_021625</name>
</gene>
<feature type="region of interest" description="Disordered" evidence="2">
    <location>
        <begin position="595"/>
        <end position="679"/>
    </location>
</feature>
<dbReference type="AlphaFoldDB" id="A0AAW0NCH0"/>
<name>A0AAW0NCH0_9GOBI</name>
<dbReference type="Gene3D" id="3.40.50.300">
    <property type="entry name" value="P-loop containing nucleotide triphosphate hydrolases"/>
    <property type="match status" value="1"/>
</dbReference>
<dbReference type="InterPro" id="IPR001611">
    <property type="entry name" value="Leu-rich_rpt"/>
</dbReference>
<organism evidence="4 5">
    <name type="scientific">Mugilogobius chulae</name>
    <name type="common">yellowstripe goby</name>
    <dbReference type="NCBI Taxonomy" id="88201"/>
    <lineage>
        <taxon>Eukaryota</taxon>
        <taxon>Metazoa</taxon>
        <taxon>Chordata</taxon>
        <taxon>Craniata</taxon>
        <taxon>Vertebrata</taxon>
        <taxon>Euteleostomi</taxon>
        <taxon>Actinopterygii</taxon>
        <taxon>Neopterygii</taxon>
        <taxon>Teleostei</taxon>
        <taxon>Neoteleostei</taxon>
        <taxon>Acanthomorphata</taxon>
        <taxon>Gobiaria</taxon>
        <taxon>Gobiiformes</taxon>
        <taxon>Gobioidei</taxon>
        <taxon>Gobiidae</taxon>
        <taxon>Gobionellinae</taxon>
        <taxon>Mugilogobius</taxon>
    </lineage>
</organism>
<dbReference type="Pfam" id="PF14580">
    <property type="entry name" value="LRR_9"/>
    <property type="match status" value="1"/>
</dbReference>
<dbReference type="InterPro" id="IPR032675">
    <property type="entry name" value="LRR_dom_sf"/>
</dbReference>
<dbReference type="PROSITE" id="PS50052">
    <property type="entry name" value="GUANYLATE_KINASE_2"/>
    <property type="match status" value="1"/>
</dbReference>
<dbReference type="SUPFAM" id="SSF52058">
    <property type="entry name" value="L domain-like"/>
    <property type="match status" value="1"/>
</dbReference>
<feature type="compositionally biased region" description="Polar residues" evidence="2">
    <location>
        <begin position="595"/>
        <end position="607"/>
    </location>
</feature>
<reference evidence="5" key="1">
    <citation type="submission" date="2024-04" db="EMBL/GenBank/DDBJ databases">
        <title>Salinicola lusitanus LLJ914,a marine bacterium isolated from the Okinawa Trough.</title>
        <authorList>
            <person name="Li J."/>
        </authorList>
    </citation>
    <scope>NUCLEOTIDE SEQUENCE [LARGE SCALE GENOMIC DNA]</scope>
</reference>
<comment type="caution">
    <text evidence="4">The sequence shown here is derived from an EMBL/GenBank/DDBJ whole genome shotgun (WGS) entry which is preliminary data.</text>
</comment>
<dbReference type="SUPFAM" id="SSF52540">
    <property type="entry name" value="P-loop containing nucleoside triphosphate hydrolases"/>
    <property type="match status" value="1"/>
</dbReference>
<dbReference type="CDD" id="cd00071">
    <property type="entry name" value="GMPK"/>
    <property type="match status" value="1"/>
</dbReference>
<feature type="domain" description="Guanylate kinase-like" evidence="3">
    <location>
        <begin position="317"/>
        <end position="500"/>
    </location>
</feature>
<keyword evidence="1" id="KW-0808">Transferase</keyword>
<protein>
    <recommendedName>
        <fullName evidence="3">Guanylate kinase-like domain-containing protein</fullName>
    </recommendedName>
</protein>
<dbReference type="PANTHER" id="PTHR23117">
    <property type="entry name" value="GUANYLATE KINASE-RELATED"/>
    <property type="match status" value="1"/>
</dbReference>
<evidence type="ECO:0000256" key="2">
    <source>
        <dbReference type="SAM" id="MobiDB-lite"/>
    </source>
</evidence>
<dbReference type="Gene3D" id="3.80.10.10">
    <property type="entry name" value="Ribonuclease Inhibitor"/>
    <property type="match status" value="2"/>
</dbReference>
<dbReference type="InterPro" id="IPR008144">
    <property type="entry name" value="Guanylate_kin-like_dom"/>
</dbReference>
<feature type="region of interest" description="Disordered" evidence="2">
    <location>
        <begin position="512"/>
        <end position="534"/>
    </location>
</feature>
<dbReference type="GO" id="GO:0004385">
    <property type="term" value="F:GMP kinase activity"/>
    <property type="evidence" value="ECO:0007669"/>
    <property type="project" value="TreeGrafter"/>
</dbReference>
<dbReference type="SMART" id="SM00365">
    <property type="entry name" value="LRR_SD22"/>
    <property type="match status" value="6"/>
</dbReference>
<dbReference type="PANTHER" id="PTHR23117:SF18">
    <property type="entry name" value="LEUCINE-RICH REPEAT AND GUANYLATE KINASE DOMAIN-CONTAINING PROTEIN"/>
    <property type="match status" value="1"/>
</dbReference>
<evidence type="ECO:0000256" key="1">
    <source>
        <dbReference type="ARBA" id="ARBA00022679"/>
    </source>
</evidence>
<feature type="compositionally biased region" description="Polar residues" evidence="2">
    <location>
        <begin position="524"/>
        <end position="534"/>
    </location>
</feature>
<sequence>MEKDGVLTAETVSSCVRQRGCCVSSIGLQHYHHHMPLQNRNLTDVSILCKYVHLHKLELQNNNIKDLSCVSHMPSLVILDASHNEISEFFGFQPPKNLKEVNFSHNCMTKMRDLSEFSSLAKLNLDNNNFSEMCGLETCFELTHLSLGNNKISRISSLDNAPLIQLNLKGNKLTKIEGLENQKNLQVLDVSQNQISSLSGLQNLHVLCLLNLERNMINEIQECKHICNLLLLRDLNLLENPVQNQKDYRLSVVFLLQHLTFLDQESVSPEEKVTAVNEYDPPLEVVAARNHMKHLVYQMMQPQVLHDSTLLSVDSPYPMLVLTGPQCCGKRELAHRLCQDLSEYFGYGICHTTRSSYLGEEDAVDYHFVTKEDFENMITMGKFIQTVDYADHLYGLTREAVEEVAREGLACCVHMELEGVLSLKNSHFEPRYILLIPTQVDKYVDHLKSRNIYSPAQIDRAVSRIELYASTNRQRPGFFDNVIASDDWDEAYQTLHRVVKGYLHVEELGKQETDKEQDLEQEQPSEGATLGSSTSHLALDPTLLYYRYRYSHIQHQLNPPKTPAELASLRRREQLVREAIIGKSPAVYSHLFRSSTETGPSSLQNHNRSLHLSGDSSSEDSCASSELSVPSSAGALSTSEPLDGSAQGPARETSKDLSSSPEVHIPVLTSPLRNALGPT</sequence>
<dbReference type="EMBL" id="JBBPFD010000015">
    <property type="protein sequence ID" value="KAK7896300.1"/>
    <property type="molecule type" value="Genomic_DNA"/>
</dbReference>
<feature type="compositionally biased region" description="Low complexity" evidence="2">
    <location>
        <begin position="610"/>
        <end position="628"/>
    </location>
</feature>
<dbReference type="Pfam" id="PF00625">
    <property type="entry name" value="Guanylate_kin"/>
    <property type="match status" value="1"/>
</dbReference>
<proteinExistence type="predicted"/>
<accession>A0AAW0NCH0</accession>
<evidence type="ECO:0000313" key="5">
    <source>
        <dbReference type="Proteomes" id="UP001460270"/>
    </source>
</evidence>
<evidence type="ECO:0000259" key="3">
    <source>
        <dbReference type="PROSITE" id="PS50052"/>
    </source>
</evidence>
<dbReference type="PROSITE" id="PS51450">
    <property type="entry name" value="LRR"/>
    <property type="match status" value="5"/>
</dbReference>
<dbReference type="FunFam" id="3.40.50.300:FF:000828">
    <property type="entry name" value="leucine-rich repeat and guanylate kinase domain-containing protein-like"/>
    <property type="match status" value="1"/>
</dbReference>
<dbReference type="SMART" id="SM00072">
    <property type="entry name" value="GuKc"/>
    <property type="match status" value="1"/>
</dbReference>